<dbReference type="Ensembl" id="ENSCAFT00845007848.1">
    <property type="protein sequence ID" value="ENSCAFP00845006204.1"/>
    <property type="gene ID" value="ENSCAFG00845004369.1"/>
</dbReference>
<gene>
    <name evidence="2" type="primary">LOC479430</name>
</gene>
<dbReference type="OrthoDB" id="9973968at2759"/>
<dbReference type="AlphaFoldDB" id="A0A8I3N8I7"/>
<dbReference type="GeneTree" id="ENSGT00520000058142"/>
<organism evidence="2 3">
    <name type="scientific">Canis lupus familiaris</name>
    <name type="common">Dog</name>
    <name type="synonym">Canis familiaris</name>
    <dbReference type="NCBI Taxonomy" id="9615"/>
    <lineage>
        <taxon>Eukaryota</taxon>
        <taxon>Metazoa</taxon>
        <taxon>Chordata</taxon>
        <taxon>Craniata</taxon>
        <taxon>Vertebrata</taxon>
        <taxon>Euteleostomi</taxon>
        <taxon>Mammalia</taxon>
        <taxon>Eutheria</taxon>
        <taxon>Laurasiatheria</taxon>
        <taxon>Carnivora</taxon>
        <taxon>Caniformia</taxon>
        <taxon>Canidae</taxon>
        <taxon>Canis</taxon>
    </lineage>
</organism>
<dbReference type="Proteomes" id="UP000805418">
    <property type="component" value="Chromosome 5"/>
</dbReference>
<reference evidence="2" key="1">
    <citation type="submission" date="2020-03" db="EMBL/GenBank/DDBJ databases">
        <title>Long-read based genome assembly of a Labrador retriever dog.</title>
        <authorList>
            <person name="Eory L."/>
            <person name="Zhang W."/>
            <person name="Schoenebeck J."/>
        </authorList>
    </citation>
    <scope>NUCLEOTIDE SEQUENCE [LARGE SCALE GENOMIC DNA]</scope>
    <source>
        <strain evidence="2">Labrador retriever</strain>
    </source>
</reference>
<keyword evidence="3" id="KW-1185">Reference proteome</keyword>
<name>A0A8I3N8I7_CANLF</name>
<feature type="region of interest" description="Disordered" evidence="1">
    <location>
        <begin position="1"/>
        <end position="66"/>
    </location>
</feature>
<feature type="compositionally biased region" description="Polar residues" evidence="1">
    <location>
        <begin position="1"/>
        <end position="10"/>
    </location>
</feature>
<evidence type="ECO:0000256" key="1">
    <source>
        <dbReference type="SAM" id="MobiDB-lite"/>
    </source>
</evidence>
<proteinExistence type="predicted"/>
<reference evidence="2" key="2">
    <citation type="submission" date="2025-08" db="UniProtKB">
        <authorList>
            <consortium name="Ensembl"/>
        </authorList>
    </citation>
    <scope>IDENTIFICATION</scope>
    <source>
        <strain evidence="2">Boxer</strain>
    </source>
</reference>
<protein>
    <submittedName>
        <fullName evidence="2">Uncharacterized protein</fullName>
    </submittedName>
</protein>
<feature type="compositionally biased region" description="Polar residues" evidence="1">
    <location>
        <begin position="33"/>
        <end position="56"/>
    </location>
</feature>
<reference evidence="2" key="3">
    <citation type="submission" date="2025-09" db="UniProtKB">
        <authorList>
            <consortium name="Ensembl"/>
        </authorList>
    </citation>
    <scope>IDENTIFICATION</scope>
    <source>
        <strain evidence="2">Boxer</strain>
    </source>
</reference>
<sequence length="267" mass="30211">MGTPHWNKQITPPPPALDSLSPGHGRLCPFDHPSSNSTALNPTQQDTLALQTQPENSHPDIQESEAQEEIAPGDIIYHLEPLSKVPLQTQPTGYFSQSYKPQWSPFSATYGDCYKPWRIEPVTYHGKKSSHSGDYHMITTHQISFQNPLLGQSMLPVHIQGRKIAPVVRPGYMEYISQYQRNFQASGWNQVLRTDPNKNNQGINKYIQAVQKDTGWQPTMHQHQKPRWLRQEMTILGRKSTAKFDGDTVTRVKCPSSLSRDALPTSS</sequence>
<evidence type="ECO:0000313" key="3">
    <source>
        <dbReference type="Proteomes" id="UP000805418"/>
    </source>
</evidence>
<accession>A0A8I3N8I7</accession>
<evidence type="ECO:0000313" key="2">
    <source>
        <dbReference type="Ensembl" id="ENSCAFP00845006204.1"/>
    </source>
</evidence>